<feature type="domain" description="DUF22" evidence="1">
    <location>
        <begin position="2"/>
        <end position="87"/>
    </location>
</feature>
<accession>A0A7J2TKU1</accession>
<feature type="domain" description="DUF22" evidence="1">
    <location>
        <begin position="121"/>
        <end position="222"/>
    </location>
</feature>
<dbReference type="EMBL" id="DSLA01000095">
    <property type="protein sequence ID" value="HEH35691.1"/>
    <property type="molecule type" value="Genomic_DNA"/>
</dbReference>
<comment type="caution">
    <text evidence="2">The sequence shown here is derived from an EMBL/GenBank/DDBJ whole genome shotgun (WGS) entry which is preliminary data.</text>
</comment>
<sequence length="393" mass="43953">MNEVGYRTGKYAYWKVLVAKESVDVSKGKALKIPVEPINLPPRTMVSPLSIMRHALGSVFDVRMKEMKRVEEEKRIEKALFMPIRDGSVRKGDVIGILKVYPTAVGKDEPEAKVEIKKRNAEIVYFDGKIKRMTTEVEDGWYRRWHLARWIPLIADEDLEVRKGEVCTVKIRGVEIPESTIPVPLNITINAIGSVLDVISPGKPRKVEEKRFVNEVIFVPTTSASIERGDLLGVLNIFYISLGNFIPSILSHLLGSEEAKIVYAKNGTLKRKTVKMSLLAFKRSEFGVLKPVVSAEDRRMNAGEIDVIRISKLDFPSSTIAQPIAGIGGDCSLLDLYSEVPRMIEEDKSIDRAIVCAVDDVEVKKGEVIGALAVYNVAILIEPQLFIAKYAFR</sequence>
<dbReference type="AlphaFoldDB" id="A0A7J2TKU1"/>
<evidence type="ECO:0000313" key="2">
    <source>
        <dbReference type="EMBL" id="HEH35691.1"/>
    </source>
</evidence>
<gene>
    <name evidence="2" type="ORF">ENP88_06035</name>
</gene>
<feature type="domain" description="DUF22" evidence="1">
    <location>
        <begin position="258"/>
        <end position="360"/>
    </location>
</feature>
<dbReference type="Pfam" id="PF01629">
    <property type="entry name" value="DUF22"/>
    <property type="match status" value="3"/>
</dbReference>
<organism evidence="2">
    <name type="scientific">Archaeoglobus fulgidus</name>
    <dbReference type="NCBI Taxonomy" id="2234"/>
    <lineage>
        <taxon>Archaea</taxon>
        <taxon>Methanobacteriati</taxon>
        <taxon>Methanobacteriota</taxon>
        <taxon>Archaeoglobi</taxon>
        <taxon>Archaeoglobales</taxon>
        <taxon>Archaeoglobaceae</taxon>
        <taxon>Archaeoglobus</taxon>
    </lineage>
</organism>
<evidence type="ECO:0000259" key="1">
    <source>
        <dbReference type="Pfam" id="PF01629"/>
    </source>
</evidence>
<dbReference type="InterPro" id="IPR002572">
    <property type="entry name" value="DUF22"/>
</dbReference>
<reference evidence="2" key="1">
    <citation type="journal article" date="2020" name="mSystems">
        <title>Genome- and Community-Level Interaction Insights into Carbon Utilization and Element Cycling Functions of Hydrothermarchaeota in Hydrothermal Sediment.</title>
        <authorList>
            <person name="Zhou Z."/>
            <person name="Liu Y."/>
            <person name="Xu W."/>
            <person name="Pan J."/>
            <person name="Luo Z.H."/>
            <person name="Li M."/>
        </authorList>
    </citation>
    <scope>NUCLEOTIDE SEQUENCE [LARGE SCALE GENOMIC DNA]</scope>
    <source>
        <strain evidence="2">SpSt-26</strain>
    </source>
</reference>
<proteinExistence type="predicted"/>
<protein>
    <submittedName>
        <fullName evidence="2">DUF22 domain-containing protein</fullName>
    </submittedName>
</protein>
<name>A0A7J2TKU1_ARCFL</name>